<dbReference type="InterPro" id="IPR006583">
    <property type="entry name" value="PAN-3_domain"/>
</dbReference>
<dbReference type="Proteomes" id="UP000005237">
    <property type="component" value="Unassembled WGS sequence"/>
</dbReference>
<organism evidence="3 4">
    <name type="scientific">Caenorhabditis japonica</name>
    <dbReference type="NCBI Taxonomy" id="281687"/>
    <lineage>
        <taxon>Eukaryota</taxon>
        <taxon>Metazoa</taxon>
        <taxon>Ecdysozoa</taxon>
        <taxon>Nematoda</taxon>
        <taxon>Chromadorea</taxon>
        <taxon>Rhabditida</taxon>
        <taxon>Rhabditina</taxon>
        <taxon>Rhabditomorpha</taxon>
        <taxon>Rhabditoidea</taxon>
        <taxon>Rhabditidae</taxon>
        <taxon>Peloderinae</taxon>
        <taxon>Caenorhabditis</taxon>
    </lineage>
</organism>
<dbReference type="EnsemblMetazoa" id="CJA19001.1">
    <property type="protein sequence ID" value="CJA19001.1"/>
    <property type="gene ID" value="WBGene00138205"/>
</dbReference>
<keyword evidence="1" id="KW-0732">Signal</keyword>
<feature type="signal peptide" evidence="1">
    <location>
        <begin position="1"/>
        <end position="20"/>
    </location>
</feature>
<feature type="domain" description="PAN-3" evidence="2">
    <location>
        <begin position="31"/>
        <end position="64"/>
    </location>
</feature>
<dbReference type="SUPFAM" id="SSF56436">
    <property type="entry name" value="C-type lectin-like"/>
    <property type="match status" value="1"/>
</dbReference>
<dbReference type="PANTHER" id="PTHR47629">
    <property type="entry name" value="C-TYPE LECTIN-RELATED"/>
    <property type="match status" value="1"/>
</dbReference>
<reference evidence="4" key="1">
    <citation type="submission" date="2010-08" db="EMBL/GenBank/DDBJ databases">
        <authorList>
            <consortium name="Caenorhabditis japonica Sequencing Consortium"/>
            <person name="Wilson R.K."/>
        </authorList>
    </citation>
    <scope>NUCLEOTIDE SEQUENCE [LARGE SCALE GENOMIC DNA]</scope>
    <source>
        <strain evidence="4">DF5081</strain>
    </source>
</reference>
<feature type="chain" id="PRO_5035878123" evidence="1">
    <location>
        <begin position="21"/>
        <end position="288"/>
    </location>
</feature>
<dbReference type="PANTHER" id="PTHR47629:SF6">
    <property type="entry name" value="CW DOMAIN-CONTAINING PROTEIN-RELATED"/>
    <property type="match status" value="1"/>
</dbReference>
<reference evidence="3" key="2">
    <citation type="submission" date="2022-06" db="UniProtKB">
        <authorList>
            <consortium name="EnsemblMetazoa"/>
        </authorList>
    </citation>
    <scope>IDENTIFICATION</scope>
    <source>
        <strain evidence="3">DF5081</strain>
    </source>
</reference>
<keyword evidence="4" id="KW-1185">Reference proteome</keyword>
<protein>
    <submittedName>
        <fullName evidence="3">CW domain-containing protein</fullName>
    </submittedName>
</protein>
<evidence type="ECO:0000313" key="3">
    <source>
        <dbReference type="EnsemblMetazoa" id="CJA19001.1"/>
    </source>
</evidence>
<evidence type="ECO:0000313" key="4">
    <source>
        <dbReference type="Proteomes" id="UP000005237"/>
    </source>
</evidence>
<accession>A0A8R1I5R1</accession>
<dbReference type="Pfam" id="PF08277">
    <property type="entry name" value="PAN_3"/>
    <property type="match status" value="1"/>
</dbReference>
<dbReference type="InterPro" id="IPR016187">
    <property type="entry name" value="CTDL_fold"/>
</dbReference>
<sequence length="288" mass="32273">MILQLAFLTTLVTIFCLTTAAQTDACSTKILVVWGEPEDCGAECEQYSSWDQCVDTCWEQDSCVRTLDARKCALDDDAPMCGDCIYSQGYLSDDTFYKMQLTPSEEDWHLSYTKSTCTSPSKLFVRCTVPVCIEIRWATKSPWYIDQNSASALCAAGNGMSLTGPHNEKEGFWLRDQASPDKAQENGIPESASQRSSLWFWIDGRSLNYPKMFVMEDITHRGTAAYKWYPGFPASKFLDMCLYTRFADSAVADQDCSVSKGYNAAACRTQIVTSDYEPAEGYCQRSPE</sequence>
<proteinExistence type="predicted"/>
<evidence type="ECO:0000259" key="2">
    <source>
        <dbReference type="Pfam" id="PF08277"/>
    </source>
</evidence>
<evidence type="ECO:0000256" key="1">
    <source>
        <dbReference type="SAM" id="SignalP"/>
    </source>
</evidence>
<dbReference type="AlphaFoldDB" id="A0A8R1I5R1"/>
<name>A0A8R1I5R1_CAEJA</name>